<dbReference type="Proteomes" id="UP001337305">
    <property type="component" value="Unassembled WGS sequence"/>
</dbReference>
<evidence type="ECO:0000259" key="5">
    <source>
        <dbReference type="Pfam" id="PF00884"/>
    </source>
</evidence>
<dbReference type="Gene3D" id="3.40.720.10">
    <property type="entry name" value="Alkaline Phosphatase, subunit A"/>
    <property type="match status" value="1"/>
</dbReference>
<protein>
    <submittedName>
        <fullName evidence="6">Sulfatase</fullName>
    </submittedName>
</protein>
<dbReference type="EMBL" id="JAODOP010000004">
    <property type="protein sequence ID" value="MEF3834988.1"/>
    <property type="molecule type" value="Genomic_DNA"/>
</dbReference>
<dbReference type="CDD" id="cd16031">
    <property type="entry name" value="G6S_like"/>
    <property type="match status" value="1"/>
</dbReference>
<evidence type="ECO:0000256" key="4">
    <source>
        <dbReference type="ARBA" id="ARBA00023180"/>
    </source>
</evidence>
<accession>A0ABU7XWT8</accession>
<keyword evidence="2" id="KW-0732">Signal</keyword>
<dbReference type="Pfam" id="PF00884">
    <property type="entry name" value="Sulfatase"/>
    <property type="match status" value="1"/>
</dbReference>
<proteinExistence type="inferred from homology"/>
<dbReference type="InterPro" id="IPR024607">
    <property type="entry name" value="Sulfatase_CS"/>
</dbReference>
<gene>
    <name evidence="6" type="ORF">N1F79_17785</name>
</gene>
<evidence type="ECO:0000313" key="7">
    <source>
        <dbReference type="Proteomes" id="UP001337305"/>
    </source>
</evidence>
<dbReference type="PANTHER" id="PTHR43108">
    <property type="entry name" value="N-ACETYLGLUCOSAMINE-6-SULFATASE FAMILY MEMBER"/>
    <property type="match status" value="1"/>
</dbReference>
<dbReference type="PROSITE" id="PS00149">
    <property type="entry name" value="SULFATASE_2"/>
    <property type="match status" value="1"/>
</dbReference>
<dbReference type="RefSeq" id="WP_303307291.1">
    <property type="nucleotide sequence ID" value="NZ_JAODOP010000004.1"/>
</dbReference>
<sequence length="529" mass="61745">MESPFFKFYILFALVVFQWSCTSVKKEVKTAIEKKPNIIFIMSDDHATNAISAYGSRLASVSQTPNIDRLAKEGAILNNCFTSNSICTPSRASILTGEYSHNNGVKTLNDDLDPNKKHLAHYFQEAGYHTAVIGKWHLHTEPQGFDHWQVLPRQGLYFNPEFKLKGLDEKRHYNQREKKKYEGYVTDVITDLSLDWMKNRNDDKPFMLMMHHKAPHALWEYHPKYEHLFDGQIIPEPESLFEDKSHRAQETVKKENTLVRLGQRMSGQIKISSVHDYKEWPTGKLDVEGLSKEDIIKATYQKYLKDYLRVIASVDESIGRVLEYLDKNGLAENTIVIYTSDQGMFLGEHQYLDKRWIFEESLRMPFLVRWPGKITPNNKVDELVSNVDFAPTLLDAINQKIPENMQGSSFLPILKDEKVEHWQASIYYRYWMHRDMTPAHFGIRTNDYKLIFYYGMNLDTNSYNHANSQPTWELYDLKKDPLEMNNVYGDKTYASVISDLKKQMLKKREAIGDVDSKFPEVTEELIKDY</sequence>
<feature type="domain" description="Sulfatase N-terminal" evidence="5">
    <location>
        <begin position="36"/>
        <end position="397"/>
    </location>
</feature>
<dbReference type="InterPro" id="IPR017850">
    <property type="entry name" value="Alkaline_phosphatase_core_sf"/>
</dbReference>
<keyword evidence="3" id="KW-0378">Hydrolase</keyword>
<name>A0ABU7XWT8_9FLAO</name>
<comment type="caution">
    <text evidence="6">The sequence shown here is derived from an EMBL/GenBank/DDBJ whole genome shotgun (WGS) entry which is preliminary data.</text>
</comment>
<organism evidence="6 7">
    <name type="scientific">Flavivirga spongiicola</name>
    <dbReference type="NCBI Taxonomy" id="421621"/>
    <lineage>
        <taxon>Bacteria</taxon>
        <taxon>Pseudomonadati</taxon>
        <taxon>Bacteroidota</taxon>
        <taxon>Flavobacteriia</taxon>
        <taxon>Flavobacteriales</taxon>
        <taxon>Flavobacteriaceae</taxon>
        <taxon>Flavivirga</taxon>
    </lineage>
</organism>
<dbReference type="InterPro" id="IPR000917">
    <property type="entry name" value="Sulfatase_N"/>
</dbReference>
<comment type="similarity">
    <text evidence="1">Belongs to the sulfatase family.</text>
</comment>
<dbReference type="PROSITE" id="PS00523">
    <property type="entry name" value="SULFATASE_1"/>
    <property type="match status" value="1"/>
</dbReference>
<evidence type="ECO:0000256" key="2">
    <source>
        <dbReference type="ARBA" id="ARBA00022729"/>
    </source>
</evidence>
<evidence type="ECO:0000256" key="1">
    <source>
        <dbReference type="ARBA" id="ARBA00008779"/>
    </source>
</evidence>
<dbReference type="PANTHER" id="PTHR43108:SF6">
    <property type="entry name" value="N-SULPHOGLUCOSAMINE SULPHOHYDROLASE"/>
    <property type="match status" value="1"/>
</dbReference>
<dbReference type="SUPFAM" id="SSF53649">
    <property type="entry name" value="Alkaline phosphatase-like"/>
    <property type="match status" value="1"/>
</dbReference>
<reference evidence="6 7" key="1">
    <citation type="submission" date="2022-09" db="EMBL/GenBank/DDBJ databases">
        <title>Genome sequencing of Flavivirga sp. MEBiC05379.</title>
        <authorList>
            <person name="Oh H.-M."/>
            <person name="Kwon K.K."/>
            <person name="Park M.J."/>
            <person name="Yang S.-H."/>
        </authorList>
    </citation>
    <scope>NUCLEOTIDE SEQUENCE [LARGE SCALE GENOMIC DNA]</scope>
    <source>
        <strain evidence="6 7">MEBiC05379</strain>
    </source>
</reference>
<evidence type="ECO:0000256" key="3">
    <source>
        <dbReference type="ARBA" id="ARBA00022801"/>
    </source>
</evidence>
<keyword evidence="4" id="KW-0325">Glycoprotein</keyword>
<evidence type="ECO:0000313" key="6">
    <source>
        <dbReference type="EMBL" id="MEF3834988.1"/>
    </source>
</evidence>
<keyword evidence="7" id="KW-1185">Reference proteome</keyword>